<comment type="catalytic activity">
    <reaction evidence="4">
        <text>L-cysteine + L-glutamate + ATP = gamma-L-glutamyl-L-cysteine + ADP + phosphate + H(+)</text>
        <dbReference type="Rhea" id="RHEA:13285"/>
        <dbReference type="ChEBI" id="CHEBI:15378"/>
        <dbReference type="ChEBI" id="CHEBI:29985"/>
        <dbReference type="ChEBI" id="CHEBI:30616"/>
        <dbReference type="ChEBI" id="CHEBI:35235"/>
        <dbReference type="ChEBI" id="CHEBI:43474"/>
        <dbReference type="ChEBI" id="CHEBI:58173"/>
        <dbReference type="ChEBI" id="CHEBI:456216"/>
        <dbReference type="EC" id="6.3.2.2"/>
    </reaction>
</comment>
<keyword evidence="2 4" id="KW-0547">Nucleotide-binding</keyword>
<evidence type="ECO:0000256" key="3">
    <source>
        <dbReference type="ARBA" id="ARBA00022840"/>
    </source>
</evidence>
<evidence type="ECO:0000256" key="2">
    <source>
        <dbReference type="ARBA" id="ARBA00022741"/>
    </source>
</evidence>
<keyword evidence="1 4" id="KW-0436">Ligase</keyword>
<keyword evidence="7" id="KW-1185">Reference proteome</keyword>
<dbReference type="EMBL" id="LR593886">
    <property type="protein sequence ID" value="VTR96609.1"/>
    <property type="molecule type" value="Genomic_DNA"/>
</dbReference>
<comment type="function">
    <text evidence="4">Catalyzes the synthesis of gamma-glutamylcysteine (gamma-GC).</text>
</comment>
<dbReference type="GO" id="GO:0005524">
    <property type="term" value="F:ATP binding"/>
    <property type="evidence" value="ECO:0007669"/>
    <property type="project" value="UniProtKB-UniRule"/>
</dbReference>
<dbReference type="PANTHER" id="PTHR34378">
    <property type="entry name" value="GLUTAMATE--CYSTEINE LIGASE, CHLOROPLASTIC"/>
    <property type="match status" value="1"/>
</dbReference>
<feature type="chain" id="PRO_5027046453" description="Glutamate--cysteine ligase" evidence="5">
    <location>
        <begin position="29"/>
        <end position="471"/>
    </location>
</feature>
<dbReference type="AlphaFoldDB" id="A0A6P2D633"/>
<dbReference type="KEGG" id="gms:SOIL9_11350"/>
<proteinExistence type="inferred from homology"/>
<evidence type="ECO:0000313" key="6">
    <source>
        <dbReference type="EMBL" id="VTR96609.1"/>
    </source>
</evidence>
<dbReference type="InterPro" id="IPR006336">
    <property type="entry name" value="GCS2"/>
</dbReference>
<dbReference type="Gene3D" id="3.30.590.20">
    <property type="match status" value="1"/>
</dbReference>
<evidence type="ECO:0000256" key="5">
    <source>
        <dbReference type="SAM" id="SignalP"/>
    </source>
</evidence>
<evidence type="ECO:0000256" key="4">
    <source>
        <dbReference type="PIRNR" id="PIRNR017901"/>
    </source>
</evidence>
<comment type="similarity">
    <text evidence="4">Belongs to the glutamate--cysteine ligase type 2 family. EgtA subfamily.</text>
</comment>
<evidence type="ECO:0000256" key="1">
    <source>
        <dbReference type="ARBA" id="ARBA00022598"/>
    </source>
</evidence>
<protein>
    <recommendedName>
        <fullName evidence="4">Glutamate--cysteine ligase</fullName>
        <ecNumber evidence="4">6.3.2.2</ecNumber>
    </recommendedName>
</protein>
<keyword evidence="3 4" id="KW-0067">ATP-binding</keyword>
<dbReference type="GO" id="GO:0006750">
    <property type="term" value="P:glutathione biosynthetic process"/>
    <property type="evidence" value="ECO:0007669"/>
    <property type="project" value="UniProtKB-UniRule"/>
</dbReference>
<dbReference type="PANTHER" id="PTHR34378:SF1">
    <property type="entry name" value="GLUTAMATE--CYSTEINE LIGASE, CHLOROPLASTIC"/>
    <property type="match status" value="1"/>
</dbReference>
<gene>
    <name evidence="6" type="ORF">SOIL9_11350</name>
</gene>
<dbReference type="Pfam" id="PF04107">
    <property type="entry name" value="GCS2"/>
    <property type="match status" value="1"/>
</dbReference>
<feature type="signal peptide" evidence="5">
    <location>
        <begin position="1"/>
        <end position="28"/>
    </location>
</feature>
<reference evidence="6 7" key="1">
    <citation type="submission" date="2019-05" db="EMBL/GenBank/DDBJ databases">
        <authorList>
            <consortium name="Science for Life Laboratories"/>
        </authorList>
    </citation>
    <scope>NUCLEOTIDE SEQUENCE [LARGE SCALE GENOMIC DNA]</scope>
    <source>
        <strain evidence="6">Soil9</strain>
    </source>
</reference>
<dbReference type="Proteomes" id="UP000464178">
    <property type="component" value="Chromosome"/>
</dbReference>
<keyword evidence="5" id="KW-0732">Signal</keyword>
<dbReference type="SUPFAM" id="SSF55931">
    <property type="entry name" value="Glutamine synthetase/guanido kinase"/>
    <property type="match status" value="1"/>
</dbReference>
<dbReference type="EC" id="6.3.2.2" evidence="4"/>
<dbReference type="InterPro" id="IPR035434">
    <property type="entry name" value="GCL_bact_plant"/>
</dbReference>
<sequence length="471" mass="51516">MTYRTGWFYRCPLVFFAVGLILSAPRSADNSMSTHLPGTGIDDTPVAESDLVDYFHGGAKPRSAWRVGAEFEKIAADRSTGRQIGFDDGIETVLRALALLFSWEPHYESGRLTTLTRGWSTVSVEPGGQLELSTAPSAHLAELRSELDTHLNELRAVTDPARIAWIASGVTPVSTISEIPLNPRPRHRLMAEYLPTRSAFALHMMKATASTQVTFDFADEADAGRKFALALRLGPVVNALFANAPMFGGRRTEFVSYRGHVWHGMDPDRSGLLTDLLAGEVTFARWVQLVLDVPLLLLTDGESLRPAPGVTFRTFLNRGIDGRFPTRHDWDVHLSTMFTEARLKRFLEVRGADATPAPLALAVPAIWKGLLYDADALGAATDLARHFKPEELRPLSEMASRAGLRAEYRGKPLTDWCREIVAIADAGLKHQGEDATFLDPLRAVLASGRSPGDVWSKGGAPEVLAACEYGG</sequence>
<name>A0A6P2D633_9BACT</name>
<evidence type="ECO:0000313" key="7">
    <source>
        <dbReference type="Proteomes" id="UP000464178"/>
    </source>
</evidence>
<dbReference type="InterPro" id="IPR014746">
    <property type="entry name" value="Gln_synth/guanido_kin_cat_dom"/>
</dbReference>
<organism evidence="6 7">
    <name type="scientific">Gemmata massiliana</name>
    <dbReference type="NCBI Taxonomy" id="1210884"/>
    <lineage>
        <taxon>Bacteria</taxon>
        <taxon>Pseudomonadati</taxon>
        <taxon>Planctomycetota</taxon>
        <taxon>Planctomycetia</taxon>
        <taxon>Gemmatales</taxon>
        <taxon>Gemmataceae</taxon>
        <taxon>Gemmata</taxon>
    </lineage>
</organism>
<dbReference type="PIRSF" id="PIRSF017901">
    <property type="entry name" value="GCL"/>
    <property type="match status" value="1"/>
</dbReference>
<accession>A0A6P2D633</accession>
<dbReference type="GO" id="GO:0004357">
    <property type="term" value="F:glutamate-cysteine ligase activity"/>
    <property type="evidence" value="ECO:0007669"/>
    <property type="project" value="UniProtKB-UniRule"/>
</dbReference>